<feature type="transmembrane region" description="Helical" evidence="1">
    <location>
        <begin position="23"/>
        <end position="44"/>
    </location>
</feature>
<evidence type="ECO:0000313" key="3">
    <source>
        <dbReference type="Proteomes" id="UP000267029"/>
    </source>
</evidence>
<evidence type="ECO:0000313" key="2">
    <source>
        <dbReference type="EMBL" id="VDD78929.1"/>
    </source>
</evidence>
<keyword evidence="1" id="KW-0812">Transmembrane</keyword>
<gene>
    <name evidence="2" type="ORF">MCOS_LOCUS4932</name>
</gene>
<sequence>MKVVAKTTTMTNTTESEVSPRGFALATISAAEFFIVVAVEVTIFNTAKKQGTFTALPYHTLMQSMQVHCTRLLARSS</sequence>
<proteinExistence type="predicted"/>
<protein>
    <submittedName>
        <fullName evidence="2">Uncharacterized protein</fullName>
    </submittedName>
</protein>
<dbReference type="AlphaFoldDB" id="A0A0R3UDD3"/>
<keyword evidence="3" id="KW-1185">Reference proteome</keyword>
<keyword evidence="1" id="KW-1133">Transmembrane helix</keyword>
<evidence type="ECO:0000256" key="1">
    <source>
        <dbReference type="SAM" id="Phobius"/>
    </source>
</evidence>
<name>A0A0R3UDD3_MESCO</name>
<accession>A0A0R3UDD3</accession>
<keyword evidence="1" id="KW-0472">Membrane</keyword>
<dbReference type="EMBL" id="UXSR01002756">
    <property type="protein sequence ID" value="VDD78929.1"/>
    <property type="molecule type" value="Genomic_DNA"/>
</dbReference>
<reference evidence="2 3" key="1">
    <citation type="submission" date="2018-10" db="EMBL/GenBank/DDBJ databases">
        <authorList>
            <consortium name="Pathogen Informatics"/>
        </authorList>
    </citation>
    <scope>NUCLEOTIDE SEQUENCE [LARGE SCALE GENOMIC DNA]</scope>
</reference>
<organism evidence="2 3">
    <name type="scientific">Mesocestoides corti</name>
    <name type="common">Flatworm</name>
    <dbReference type="NCBI Taxonomy" id="53468"/>
    <lineage>
        <taxon>Eukaryota</taxon>
        <taxon>Metazoa</taxon>
        <taxon>Spiralia</taxon>
        <taxon>Lophotrochozoa</taxon>
        <taxon>Platyhelminthes</taxon>
        <taxon>Cestoda</taxon>
        <taxon>Eucestoda</taxon>
        <taxon>Cyclophyllidea</taxon>
        <taxon>Mesocestoididae</taxon>
        <taxon>Mesocestoides</taxon>
    </lineage>
</organism>
<dbReference type="Proteomes" id="UP000267029">
    <property type="component" value="Unassembled WGS sequence"/>
</dbReference>